<comment type="subcellular location">
    <subcellularLocation>
        <location evidence="1">Golgi apparatus membrane</location>
        <topology evidence="1">Single-pass type II membrane protein</topology>
    </subcellularLocation>
</comment>
<evidence type="ECO:0000256" key="2">
    <source>
        <dbReference type="ARBA" id="ARBA00004922"/>
    </source>
</evidence>
<reference evidence="12 13" key="1">
    <citation type="submission" date="2018-05" db="EMBL/GenBank/DDBJ databases">
        <title>Whole genome sequencing for identification of molecular markers to develop diagnostic detection tools for the regulated plant pathogen Lachnellula willkommii.</title>
        <authorList>
            <person name="Giroux E."/>
            <person name="Bilodeau G."/>
        </authorList>
    </citation>
    <scope>NUCLEOTIDE SEQUENCE [LARGE SCALE GENOMIC DNA]</scope>
    <source>
        <strain evidence="12 13">CBS 203.66</strain>
    </source>
</reference>
<evidence type="ECO:0000256" key="3">
    <source>
        <dbReference type="ARBA" id="ARBA00009105"/>
    </source>
</evidence>
<dbReference type="EMBL" id="QGMF01000125">
    <property type="protein sequence ID" value="TVY19140.1"/>
    <property type="molecule type" value="Genomic_DNA"/>
</dbReference>
<dbReference type="OrthoDB" id="430354at2759"/>
<comment type="pathway">
    <text evidence="2">Protein modification; protein glycosylation.</text>
</comment>
<keyword evidence="13" id="KW-1185">Reference proteome</keyword>
<gene>
    <name evidence="12" type="primary">MNN22</name>
    <name evidence="12" type="ORF">LARI1_G004865</name>
</gene>
<name>A0A8T9BGD3_9HELO</name>
<evidence type="ECO:0000313" key="13">
    <source>
        <dbReference type="Proteomes" id="UP000469559"/>
    </source>
</evidence>
<organism evidence="12 13">
    <name type="scientific">Lachnellula arida</name>
    <dbReference type="NCBI Taxonomy" id="1316785"/>
    <lineage>
        <taxon>Eukaryota</taxon>
        <taxon>Fungi</taxon>
        <taxon>Dikarya</taxon>
        <taxon>Ascomycota</taxon>
        <taxon>Pezizomycotina</taxon>
        <taxon>Leotiomycetes</taxon>
        <taxon>Helotiales</taxon>
        <taxon>Lachnaceae</taxon>
        <taxon>Lachnellula</taxon>
    </lineage>
</organism>
<evidence type="ECO:0000256" key="11">
    <source>
        <dbReference type="SAM" id="Phobius"/>
    </source>
</evidence>
<protein>
    <submittedName>
        <fullName evidence="12">Alpha-1,2-mannosyltransferase MNN22</fullName>
    </submittedName>
</protein>
<sequence>MSVFTHSRRIFLTSRRIPFFTPLILLLTFALVFKYYNLADDTASFPPYFGTSQTILTSRPALTFESDGSFWPSFAPLLAAAAPRVEPPTLAGEAFVRHRENPQENYERQANLIQWSNSDIASMKGAHEWFISQTQFNPPKLQYTPNTKGIVTSGGGQYFPVLLVSLRMLRRTGSTLPVEIFLKNGEEYEELACEVLFKDLGAKCVILSELIATSKIQFNLEHFQTKIFALLFSSFEEILFLDADNFPVYKPEHIFEVEVYKQRGMMLWPDYWISTASSFFNEITGLDENALHDRATVESGQLLVNKKHHADTLLLAAYYNSYGEKYFYRLLTQGGAGEGDKETFSAAALVLNNSFYTVSERPRPFGGEGGGPPVLQSNPAEDWAASSENPNRDAKHLARLPFSSMHLTPRN</sequence>
<dbReference type="Gene3D" id="3.90.550.10">
    <property type="entry name" value="Spore Coat Polysaccharide Biosynthesis Protein SpsA, Chain A"/>
    <property type="match status" value="1"/>
</dbReference>
<evidence type="ECO:0000256" key="4">
    <source>
        <dbReference type="ARBA" id="ARBA00022679"/>
    </source>
</evidence>
<keyword evidence="6" id="KW-0735">Signal-anchor</keyword>
<evidence type="ECO:0000256" key="5">
    <source>
        <dbReference type="ARBA" id="ARBA00022692"/>
    </source>
</evidence>
<comment type="caution">
    <text evidence="12">The sequence shown here is derived from an EMBL/GenBank/DDBJ whole genome shotgun (WGS) entry which is preliminary data.</text>
</comment>
<dbReference type="GO" id="GO:0000139">
    <property type="term" value="C:Golgi membrane"/>
    <property type="evidence" value="ECO:0007669"/>
    <property type="project" value="UniProtKB-SubCell"/>
</dbReference>
<evidence type="ECO:0000256" key="6">
    <source>
        <dbReference type="ARBA" id="ARBA00022968"/>
    </source>
</evidence>
<dbReference type="Pfam" id="PF11051">
    <property type="entry name" value="Mannosyl_trans3"/>
    <property type="match status" value="2"/>
</dbReference>
<evidence type="ECO:0000313" key="12">
    <source>
        <dbReference type="EMBL" id="TVY19140.1"/>
    </source>
</evidence>
<dbReference type="Proteomes" id="UP000469559">
    <property type="component" value="Unassembled WGS sequence"/>
</dbReference>
<feature type="transmembrane region" description="Helical" evidence="11">
    <location>
        <begin position="17"/>
        <end position="36"/>
    </location>
</feature>
<dbReference type="AlphaFoldDB" id="A0A8T9BGD3"/>
<keyword evidence="7 11" id="KW-1133">Transmembrane helix</keyword>
<dbReference type="InterPro" id="IPR029044">
    <property type="entry name" value="Nucleotide-diphossugar_trans"/>
</dbReference>
<evidence type="ECO:0000256" key="8">
    <source>
        <dbReference type="ARBA" id="ARBA00023034"/>
    </source>
</evidence>
<dbReference type="PANTHER" id="PTHR31646">
    <property type="entry name" value="ALPHA-1,2-MANNOSYLTRANSFERASE MNN2"/>
    <property type="match status" value="1"/>
</dbReference>
<keyword evidence="4" id="KW-0808">Transferase</keyword>
<dbReference type="GO" id="GO:0000026">
    <property type="term" value="F:alpha-1,2-mannosyltransferase activity"/>
    <property type="evidence" value="ECO:0007669"/>
    <property type="project" value="TreeGrafter"/>
</dbReference>
<dbReference type="GO" id="GO:0046354">
    <property type="term" value="P:mannan biosynthetic process"/>
    <property type="evidence" value="ECO:0007669"/>
    <property type="project" value="TreeGrafter"/>
</dbReference>
<proteinExistence type="inferred from homology"/>
<dbReference type="PANTHER" id="PTHR31646:SF1">
    <property type="entry name" value="ALPHA-1,2-MANNOSYLTRANSFERASE MNN2"/>
    <property type="match status" value="1"/>
</dbReference>
<keyword evidence="8" id="KW-0333">Golgi apparatus</keyword>
<evidence type="ECO:0000256" key="10">
    <source>
        <dbReference type="SAM" id="MobiDB-lite"/>
    </source>
</evidence>
<keyword evidence="9 11" id="KW-0472">Membrane</keyword>
<keyword evidence="5 11" id="KW-0812">Transmembrane</keyword>
<evidence type="ECO:0000256" key="1">
    <source>
        <dbReference type="ARBA" id="ARBA00004323"/>
    </source>
</evidence>
<evidence type="ECO:0000256" key="7">
    <source>
        <dbReference type="ARBA" id="ARBA00022989"/>
    </source>
</evidence>
<evidence type="ECO:0000256" key="9">
    <source>
        <dbReference type="ARBA" id="ARBA00023136"/>
    </source>
</evidence>
<comment type="similarity">
    <text evidence="3">Belongs to the MNN1/MNT family.</text>
</comment>
<accession>A0A8T9BGD3</accession>
<feature type="region of interest" description="Disordered" evidence="10">
    <location>
        <begin position="361"/>
        <end position="391"/>
    </location>
</feature>
<dbReference type="InterPro" id="IPR022751">
    <property type="entry name" value="Alpha_mannosyltransferase"/>
</dbReference>
<dbReference type="SUPFAM" id="SSF53448">
    <property type="entry name" value="Nucleotide-diphospho-sugar transferases"/>
    <property type="match status" value="1"/>
</dbReference>